<accession>A0A5C6DMZ7</accession>
<comment type="caution">
    <text evidence="1">The sequence shown here is derived from an EMBL/GenBank/DDBJ whole genome shotgun (WGS) entry which is preliminary data.</text>
</comment>
<dbReference type="OrthoDB" id="268299at2"/>
<organism evidence="1 2">
    <name type="scientific">Novipirellula artificiosorum</name>
    <dbReference type="NCBI Taxonomy" id="2528016"/>
    <lineage>
        <taxon>Bacteria</taxon>
        <taxon>Pseudomonadati</taxon>
        <taxon>Planctomycetota</taxon>
        <taxon>Planctomycetia</taxon>
        <taxon>Pirellulales</taxon>
        <taxon>Pirellulaceae</taxon>
        <taxon>Novipirellula</taxon>
    </lineage>
</organism>
<sequence length="155" mass="18745">MFERNDRIEFHYPITTHVRYFTSQIAMRPRRLVVYQLRDLVAEPLTPIEYLNRPYVRRSRWLVRGTETGKDHPQQFYLGCSPEFRAPSQLRVALYRPDAIRPSKLLLRPFGPTVHDRDALRRWIHRHHDDDFDGLELRIFADDLYLHSNYEKPPF</sequence>
<gene>
    <name evidence="1" type="ORF">Poly41_33560</name>
</gene>
<dbReference type="RefSeq" id="WP_146527523.1">
    <property type="nucleotide sequence ID" value="NZ_SJPV01000005.1"/>
</dbReference>
<keyword evidence="2" id="KW-1185">Reference proteome</keyword>
<evidence type="ECO:0000313" key="1">
    <source>
        <dbReference type="EMBL" id="TWU37227.1"/>
    </source>
</evidence>
<dbReference type="Proteomes" id="UP000319143">
    <property type="component" value="Unassembled WGS sequence"/>
</dbReference>
<name>A0A5C6DMZ7_9BACT</name>
<reference evidence="1 2" key="1">
    <citation type="submission" date="2019-02" db="EMBL/GenBank/DDBJ databases">
        <title>Deep-cultivation of Planctomycetes and their phenomic and genomic characterization uncovers novel biology.</title>
        <authorList>
            <person name="Wiegand S."/>
            <person name="Jogler M."/>
            <person name="Boedeker C."/>
            <person name="Pinto D."/>
            <person name="Vollmers J."/>
            <person name="Rivas-Marin E."/>
            <person name="Kohn T."/>
            <person name="Peeters S.H."/>
            <person name="Heuer A."/>
            <person name="Rast P."/>
            <person name="Oberbeckmann S."/>
            <person name="Bunk B."/>
            <person name="Jeske O."/>
            <person name="Meyerdierks A."/>
            <person name="Storesund J.E."/>
            <person name="Kallscheuer N."/>
            <person name="Luecker S."/>
            <person name="Lage O.M."/>
            <person name="Pohl T."/>
            <person name="Merkel B.J."/>
            <person name="Hornburger P."/>
            <person name="Mueller R.-W."/>
            <person name="Bruemmer F."/>
            <person name="Labrenz M."/>
            <person name="Spormann A.M."/>
            <person name="Op Den Camp H."/>
            <person name="Overmann J."/>
            <person name="Amann R."/>
            <person name="Jetten M.S.M."/>
            <person name="Mascher T."/>
            <person name="Medema M.H."/>
            <person name="Devos D.P."/>
            <person name="Kaster A.-K."/>
            <person name="Ovreas L."/>
            <person name="Rohde M."/>
            <person name="Galperin M.Y."/>
            <person name="Jogler C."/>
        </authorList>
    </citation>
    <scope>NUCLEOTIDE SEQUENCE [LARGE SCALE GENOMIC DNA]</scope>
    <source>
        <strain evidence="1 2">Poly41</strain>
    </source>
</reference>
<proteinExistence type="predicted"/>
<evidence type="ECO:0000313" key="2">
    <source>
        <dbReference type="Proteomes" id="UP000319143"/>
    </source>
</evidence>
<protein>
    <submittedName>
        <fullName evidence="1">Uncharacterized protein</fullName>
    </submittedName>
</protein>
<dbReference type="AlphaFoldDB" id="A0A5C6DMZ7"/>
<dbReference type="EMBL" id="SJPV01000005">
    <property type="protein sequence ID" value="TWU37227.1"/>
    <property type="molecule type" value="Genomic_DNA"/>
</dbReference>